<reference evidence="1 2" key="1">
    <citation type="submission" date="2014-11" db="EMBL/GenBank/DDBJ databases">
        <title>Genome sequence of Flavihumibacter solisilvae 3-3.</title>
        <authorList>
            <person name="Zhou G."/>
            <person name="Li M."/>
            <person name="Wang G."/>
        </authorList>
    </citation>
    <scope>NUCLEOTIDE SEQUENCE [LARGE SCALE GENOMIC DNA]</scope>
    <source>
        <strain evidence="1 2">3-3</strain>
    </source>
</reference>
<dbReference type="Proteomes" id="UP000031408">
    <property type="component" value="Unassembled WGS sequence"/>
</dbReference>
<sequence length="221" mass="25543">MRWLFVLLLFVGNVAFCQWKDYMIGVKGDTLNRVDKSGKRQGPWVLKYDQVRGEPGFEEEGQFVEDRKEGTWRKYSLMGDLLAIQQYRWGFLDGQSQYFNVAGNIVREESWRAFNPDKLYDTVDVEDVMNPGNYSQVIIKNEGSSIKHGTWKFYDPGTGFINKTEFYLLGKVDKSNEPATLATDTLSVARKKTAKPKEVLDYEKKNAGKKKIRVRDGHVNY</sequence>
<dbReference type="Gene3D" id="2.20.110.10">
    <property type="entry name" value="Histone H3 K4-specific methyltransferase SET7/9 N-terminal domain"/>
    <property type="match status" value="1"/>
</dbReference>
<name>A0A0C1L173_9BACT</name>
<dbReference type="EMBL" id="JSVC01000019">
    <property type="protein sequence ID" value="KIC93381.1"/>
    <property type="molecule type" value="Genomic_DNA"/>
</dbReference>
<dbReference type="STRING" id="1349421.OI18_16490"/>
<gene>
    <name evidence="1" type="ORF">OI18_16490</name>
</gene>
<organism evidence="1 2">
    <name type="scientific">Flavihumibacter solisilvae</name>
    <dbReference type="NCBI Taxonomy" id="1349421"/>
    <lineage>
        <taxon>Bacteria</taxon>
        <taxon>Pseudomonadati</taxon>
        <taxon>Bacteroidota</taxon>
        <taxon>Chitinophagia</taxon>
        <taxon>Chitinophagales</taxon>
        <taxon>Chitinophagaceae</taxon>
        <taxon>Flavihumibacter</taxon>
    </lineage>
</organism>
<evidence type="ECO:0008006" key="3">
    <source>
        <dbReference type="Google" id="ProtNLM"/>
    </source>
</evidence>
<comment type="caution">
    <text evidence="1">The sequence shown here is derived from an EMBL/GenBank/DDBJ whole genome shotgun (WGS) entry which is preliminary data.</text>
</comment>
<dbReference type="OrthoDB" id="649587at2"/>
<proteinExistence type="predicted"/>
<evidence type="ECO:0000313" key="2">
    <source>
        <dbReference type="Proteomes" id="UP000031408"/>
    </source>
</evidence>
<dbReference type="SUPFAM" id="SSF82185">
    <property type="entry name" value="Histone H3 K4-specific methyltransferase SET7/9 N-terminal domain"/>
    <property type="match status" value="1"/>
</dbReference>
<evidence type="ECO:0000313" key="1">
    <source>
        <dbReference type="EMBL" id="KIC93381.1"/>
    </source>
</evidence>
<keyword evidence="2" id="KW-1185">Reference proteome</keyword>
<protein>
    <recommendedName>
        <fullName evidence="3">MORN repeat variant</fullName>
    </recommendedName>
</protein>
<accession>A0A0C1L173</accession>
<dbReference type="AlphaFoldDB" id="A0A0C1L173"/>
<dbReference type="RefSeq" id="WP_039141821.1">
    <property type="nucleotide sequence ID" value="NZ_JSVC01000019.1"/>
</dbReference>